<dbReference type="PANTHER" id="PTHR46382">
    <property type="entry name" value="PHOSPHATIDATE CYTIDYLYLTRANSFERASE"/>
    <property type="match status" value="1"/>
</dbReference>
<dbReference type="Pfam" id="PF01148">
    <property type="entry name" value="CTP_transf_1"/>
    <property type="match status" value="1"/>
</dbReference>
<dbReference type="UniPathway" id="UPA00557">
    <property type="reaction ID" value="UER00614"/>
</dbReference>
<dbReference type="AlphaFoldDB" id="A5CCD6"/>
<evidence type="ECO:0000313" key="20">
    <source>
        <dbReference type="EMBL" id="CAM79333.1"/>
    </source>
</evidence>
<evidence type="ECO:0000256" key="10">
    <source>
        <dbReference type="ARBA" id="ARBA00022679"/>
    </source>
</evidence>
<dbReference type="EMBL" id="AM494475">
    <property type="protein sequence ID" value="CAM79333.1"/>
    <property type="molecule type" value="Genomic_DNA"/>
</dbReference>
<comment type="pathway">
    <text evidence="4">Lipid metabolism.</text>
</comment>
<evidence type="ECO:0000256" key="9">
    <source>
        <dbReference type="ARBA" id="ARBA00022516"/>
    </source>
</evidence>
<feature type="transmembrane region" description="Helical" evidence="19">
    <location>
        <begin position="155"/>
        <end position="179"/>
    </location>
</feature>
<comment type="catalytic activity">
    <reaction evidence="1 18">
        <text>a 1,2-diacyl-sn-glycero-3-phosphate + CTP + H(+) = a CDP-1,2-diacyl-sn-glycerol + diphosphate</text>
        <dbReference type="Rhea" id="RHEA:16229"/>
        <dbReference type="ChEBI" id="CHEBI:15378"/>
        <dbReference type="ChEBI" id="CHEBI:33019"/>
        <dbReference type="ChEBI" id="CHEBI:37563"/>
        <dbReference type="ChEBI" id="CHEBI:58332"/>
        <dbReference type="ChEBI" id="CHEBI:58608"/>
        <dbReference type="EC" id="2.7.7.41"/>
    </reaction>
</comment>
<dbReference type="Proteomes" id="UP000001565">
    <property type="component" value="Chromosome"/>
</dbReference>
<evidence type="ECO:0000256" key="6">
    <source>
        <dbReference type="ARBA" id="ARBA00012487"/>
    </source>
</evidence>
<feature type="transmembrane region" description="Helical" evidence="19">
    <location>
        <begin position="83"/>
        <end position="102"/>
    </location>
</feature>
<feature type="transmembrane region" description="Helical" evidence="19">
    <location>
        <begin position="57"/>
        <end position="76"/>
    </location>
</feature>
<evidence type="ECO:0000256" key="14">
    <source>
        <dbReference type="ARBA" id="ARBA00023098"/>
    </source>
</evidence>
<evidence type="ECO:0000256" key="2">
    <source>
        <dbReference type="ARBA" id="ARBA00004651"/>
    </source>
</evidence>
<keyword evidence="8" id="KW-1003">Cell membrane</keyword>
<dbReference type="GO" id="GO:0004605">
    <property type="term" value="F:phosphatidate cytidylyltransferase activity"/>
    <property type="evidence" value="ECO:0007669"/>
    <property type="project" value="UniProtKB-EC"/>
</dbReference>
<evidence type="ECO:0000256" key="5">
    <source>
        <dbReference type="ARBA" id="ARBA00010185"/>
    </source>
</evidence>
<keyword evidence="12 18" id="KW-0548">Nucleotidyltransferase</keyword>
<dbReference type="HOGENOM" id="CLU_037294_1_1_5"/>
<name>A5CCD6_ORITB</name>
<dbReference type="GO" id="GO:0016024">
    <property type="term" value="P:CDP-diacylglycerol biosynthetic process"/>
    <property type="evidence" value="ECO:0007669"/>
    <property type="project" value="UniProtKB-UniPathway"/>
</dbReference>
<evidence type="ECO:0000256" key="17">
    <source>
        <dbReference type="ARBA" id="ARBA00023264"/>
    </source>
</evidence>
<keyword evidence="17" id="KW-1208">Phospholipid metabolism</keyword>
<evidence type="ECO:0000313" key="21">
    <source>
        <dbReference type="Proteomes" id="UP000001565"/>
    </source>
</evidence>
<keyword evidence="15 19" id="KW-0472">Membrane</keyword>
<gene>
    <name evidence="20" type="primary">cdsA</name>
    <name evidence="20" type="ordered locus">OTBS_0267</name>
</gene>
<evidence type="ECO:0000256" key="18">
    <source>
        <dbReference type="RuleBase" id="RU003938"/>
    </source>
</evidence>
<evidence type="ECO:0000256" key="15">
    <source>
        <dbReference type="ARBA" id="ARBA00023136"/>
    </source>
</evidence>
<dbReference type="PANTHER" id="PTHR46382:SF1">
    <property type="entry name" value="PHOSPHATIDATE CYTIDYLYLTRANSFERASE"/>
    <property type="match status" value="1"/>
</dbReference>
<dbReference type="eggNOG" id="COG0575">
    <property type="taxonomic scope" value="Bacteria"/>
</dbReference>
<evidence type="ECO:0000256" key="3">
    <source>
        <dbReference type="ARBA" id="ARBA00005119"/>
    </source>
</evidence>
<reference evidence="20 21" key="1">
    <citation type="journal article" date="2007" name="Proc. Natl. Acad. Sci. U.S.A.">
        <title>The Orientia tsutsugamushi genome reveals massive proliferation of conjugative type IV secretion system and host-cell interaction genes.</title>
        <authorList>
            <person name="Cho N.-H."/>
            <person name="Kim H.-R."/>
            <person name="Lee J.-H."/>
            <person name="Kim S.-Y."/>
            <person name="Kim J."/>
            <person name="Cha S."/>
            <person name="Kim S.-Y."/>
            <person name="Darby A.C."/>
            <person name="Fuxelius H.-H."/>
            <person name="Yin J."/>
            <person name="Kim J.H."/>
            <person name="Kim J."/>
            <person name="Lee S.J."/>
            <person name="Koh Y.-S."/>
            <person name="Jang W.-J."/>
            <person name="Park K.-H."/>
            <person name="Andersson S.G.E."/>
            <person name="Choi M.-S."/>
            <person name="Kim I.-S."/>
        </authorList>
    </citation>
    <scope>NUCLEOTIDE SEQUENCE [LARGE SCALE GENOMIC DNA]</scope>
    <source>
        <strain evidence="20 21">Boryong</strain>
    </source>
</reference>
<keyword evidence="9" id="KW-0444">Lipid biosynthesis</keyword>
<feature type="transmembrane region" description="Helical" evidence="19">
    <location>
        <begin position="122"/>
        <end position="143"/>
    </location>
</feature>
<evidence type="ECO:0000256" key="11">
    <source>
        <dbReference type="ARBA" id="ARBA00022692"/>
    </source>
</evidence>
<evidence type="ECO:0000256" key="7">
    <source>
        <dbReference type="ARBA" id="ARBA00019373"/>
    </source>
</evidence>
<evidence type="ECO:0000256" key="4">
    <source>
        <dbReference type="ARBA" id="ARBA00005189"/>
    </source>
</evidence>
<accession>A5CCD6</accession>
<dbReference type="InterPro" id="IPR000374">
    <property type="entry name" value="PC_trans"/>
</dbReference>
<evidence type="ECO:0000256" key="12">
    <source>
        <dbReference type="ARBA" id="ARBA00022695"/>
    </source>
</evidence>
<dbReference type="PROSITE" id="PS01315">
    <property type="entry name" value="CDS"/>
    <property type="match status" value="1"/>
</dbReference>
<keyword evidence="13 19" id="KW-1133">Transmembrane helix</keyword>
<dbReference type="EC" id="2.7.7.41" evidence="6 18"/>
<organism evidence="20 21">
    <name type="scientific">Orientia tsutsugamushi (strain Boryong)</name>
    <name type="common">Rickettsia tsutsugamushi</name>
    <dbReference type="NCBI Taxonomy" id="357244"/>
    <lineage>
        <taxon>Bacteria</taxon>
        <taxon>Pseudomonadati</taxon>
        <taxon>Pseudomonadota</taxon>
        <taxon>Alphaproteobacteria</taxon>
        <taxon>Rickettsiales</taxon>
        <taxon>Rickettsiaceae</taxon>
        <taxon>Rickettsieae</taxon>
        <taxon>Orientia</taxon>
    </lineage>
</organism>
<evidence type="ECO:0000256" key="1">
    <source>
        <dbReference type="ARBA" id="ARBA00001698"/>
    </source>
</evidence>
<dbReference type="GO" id="GO:0005886">
    <property type="term" value="C:plasma membrane"/>
    <property type="evidence" value="ECO:0007669"/>
    <property type="project" value="UniProtKB-SubCell"/>
</dbReference>
<keyword evidence="10 18" id="KW-0808">Transferase</keyword>
<comment type="similarity">
    <text evidence="5 18">Belongs to the CDS family.</text>
</comment>
<keyword evidence="11 18" id="KW-0812">Transmembrane</keyword>
<keyword evidence="14" id="KW-0443">Lipid metabolism</keyword>
<dbReference type="KEGG" id="ots:OTBS_0267"/>
<evidence type="ECO:0000256" key="8">
    <source>
        <dbReference type="ARBA" id="ARBA00022475"/>
    </source>
</evidence>
<proteinExistence type="inferred from homology"/>
<protein>
    <recommendedName>
        <fullName evidence="7 18">Phosphatidate cytidylyltransferase</fullName>
        <ecNumber evidence="6 18">2.7.7.41</ecNumber>
    </recommendedName>
</protein>
<comment type="pathway">
    <text evidence="3 18">Phospholipid metabolism; CDP-diacylglycerol biosynthesis; CDP-diacylglycerol from sn-glycerol 3-phosphate: step 3/3.</text>
</comment>
<evidence type="ECO:0000256" key="19">
    <source>
        <dbReference type="SAM" id="Phobius"/>
    </source>
</evidence>
<feature type="transmembrane region" description="Helical" evidence="19">
    <location>
        <begin position="12"/>
        <end position="45"/>
    </location>
</feature>
<comment type="subcellular location">
    <subcellularLocation>
        <location evidence="2">Cell membrane</location>
        <topology evidence="2">Multi-pass membrane protein</topology>
    </subcellularLocation>
</comment>
<evidence type="ECO:0000256" key="13">
    <source>
        <dbReference type="ARBA" id="ARBA00022989"/>
    </source>
</evidence>
<keyword evidence="16" id="KW-0594">Phospholipid biosynthesis</keyword>
<evidence type="ECO:0000256" key="16">
    <source>
        <dbReference type="ARBA" id="ARBA00023209"/>
    </source>
</evidence>
<sequence>MNMSTTQNQLRLLSGIVIAILFLSSLLYIRFLFYILMMIIAVVMIQEWFNMCYKNPFLVGLGVVIILMSIICLIIMHAKLLHGMTLVSYFLMIWCTDVFAMLGGKYFQGPKLTPYISPNKTWSGLICGMTAAGFVALIIYITALDAILTHKMNSCWYAFSFGVIIAFIAQLSDLFVSYFKRKANLKDSGNIIPGHGGMLDRFDSIIFSVPLFFMLVMM</sequence>